<reference evidence="2" key="1">
    <citation type="submission" date="2022-02" db="EMBL/GenBank/DDBJ databases">
        <authorList>
            <person name="King R."/>
        </authorList>
    </citation>
    <scope>NUCLEOTIDE SEQUENCE</scope>
</reference>
<gene>
    <name evidence="2" type="ORF">SPLIT_LOCUS4228</name>
</gene>
<keyword evidence="3" id="KW-1185">Reference proteome</keyword>
<evidence type="ECO:0000313" key="3">
    <source>
        <dbReference type="Proteomes" id="UP001153321"/>
    </source>
</evidence>
<evidence type="ECO:0000256" key="1">
    <source>
        <dbReference type="SAM" id="Phobius"/>
    </source>
</evidence>
<proteinExistence type="predicted"/>
<keyword evidence="1" id="KW-1133">Transmembrane helix</keyword>
<dbReference type="EMBL" id="LR824549">
    <property type="protein sequence ID" value="CAH1638870.1"/>
    <property type="molecule type" value="Genomic_DNA"/>
</dbReference>
<keyword evidence="1" id="KW-0472">Membrane</keyword>
<organism evidence="2 3">
    <name type="scientific">Spodoptera littoralis</name>
    <name type="common">Egyptian cotton leafworm</name>
    <dbReference type="NCBI Taxonomy" id="7109"/>
    <lineage>
        <taxon>Eukaryota</taxon>
        <taxon>Metazoa</taxon>
        <taxon>Ecdysozoa</taxon>
        <taxon>Arthropoda</taxon>
        <taxon>Hexapoda</taxon>
        <taxon>Insecta</taxon>
        <taxon>Pterygota</taxon>
        <taxon>Neoptera</taxon>
        <taxon>Endopterygota</taxon>
        <taxon>Lepidoptera</taxon>
        <taxon>Glossata</taxon>
        <taxon>Ditrysia</taxon>
        <taxon>Noctuoidea</taxon>
        <taxon>Noctuidae</taxon>
        <taxon>Amphipyrinae</taxon>
        <taxon>Spodoptera</taxon>
    </lineage>
</organism>
<dbReference type="AlphaFoldDB" id="A0A9P0N1C6"/>
<protein>
    <submittedName>
        <fullName evidence="2">Uncharacterized protein</fullName>
    </submittedName>
</protein>
<sequence length="120" mass="13575">MGRVDRSDTTASQKTDVKERLRCVSSCELSYLSFFYGIFFFFFFLFYINRWAIRIFSCVVGAFTNIQVHIHNDTQTRNNNLFYGSHKELLRAGIESGTRCAVASCPATAPTVPSAVHSDT</sequence>
<dbReference type="Proteomes" id="UP001153321">
    <property type="component" value="Chromosome 18"/>
</dbReference>
<accession>A0A9P0N1C6</accession>
<feature type="transmembrane region" description="Helical" evidence="1">
    <location>
        <begin position="29"/>
        <end position="48"/>
    </location>
</feature>
<evidence type="ECO:0000313" key="2">
    <source>
        <dbReference type="EMBL" id="CAH1638870.1"/>
    </source>
</evidence>
<keyword evidence="1" id="KW-0812">Transmembrane</keyword>
<name>A0A9P0N1C6_SPOLI</name>